<evidence type="ECO:0000259" key="8">
    <source>
        <dbReference type="Pfam" id="PF12862"/>
    </source>
</evidence>
<accession>W9XMU9</accession>
<dbReference type="GO" id="GO:0070979">
    <property type="term" value="P:protein K11-linked ubiquitination"/>
    <property type="evidence" value="ECO:0007669"/>
    <property type="project" value="TreeGrafter"/>
</dbReference>
<feature type="signal peptide" evidence="7">
    <location>
        <begin position="1"/>
        <end position="20"/>
    </location>
</feature>
<evidence type="ECO:0000313" key="10">
    <source>
        <dbReference type="Proteomes" id="UP000019484"/>
    </source>
</evidence>
<dbReference type="EMBL" id="AMWN01000007">
    <property type="protein sequence ID" value="EXJ81832.1"/>
    <property type="molecule type" value="Genomic_DNA"/>
</dbReference>
<keyword evidence="6" id="KW-0131">Cell cycle</keyword>
<dbReference type="GeneID" id="19162752"/>
<name>W9XMU9_9EURO</name>
<dbReference type="OrthoDB" id="2504561at2759"/>
<reference evidence="9 10" key="1">
    <citation type="submission" date="2013-03" db="EMBL/GenBank/DDBJ databases">
        <title>The Genome Sequence of Capronia coronata CBS 617.96.</title>
        <authorList>
            <consortium name="The Broad Institute Genomics Platform"/>
            <person name="Cuomo C."/>
            <person name="de Hoog S."/>
            <person name="Gorbushina A."/>
            <person name="Walker B."/>
            <person name="Young S.K."/>
            <person name="Zeng Q."/>
            <person name="Gargeya S."/>
            <person name="Fitzgerald M."/>
            <person name="Haas B."/>
            <person name="Abouelleil A."/>
            <person name="Allen A.W."/>
            <person name="Alvarado L."/>
            <person name="Arachchi H.M."/>
            <person name="Berlin A.M."/>
            <person name="Chapman S.B."/>
            <person name="Gainer-Dewar J."/>
            <person name="Goldberg J."/>
            <person name="Griggs A."/>
            <person name="Gujja S."/>
            <person name="Hansen M."/>
            <person name="Howarth C."/>
            <person name="Imamovic A."/>
            <person name="Ireland A."/>
            <person name="Larimer J."/>
            <person name="McCowan C."/>
            <person name="Murphy C."/>
            <person name="Pearson M."/>
            <person name="Poon T.W."/>
            <person name="Priest M."/>
            <person name="Roberts A."/>
            <person name="Saif S."/>
            <person name="Shea T."/>
            <person name="Sisk P."/>
            <person name="Sykes S."/>
            <person name="Wortman J."/>
            <person name="Nusbaum C."/>
            <person name="Birren B."/>
        </authorList>
    </citation>
    <scope>NUCLEOTIDE SEQUENCE [LARGE SCALE GENOMIC DNA]</scope>
    <source>
        <strain evidence="9 10">CBS 617.96</strain>
    </source>
</reference>
<evidence type="ECO:0000313" key="9">
    <source>
        <dbReference type="EMBL" id="EXJ81832.1"/>
    </source>
</evidence>
<feature type="domain" description="Anaphase-promoting complex subunit 5" evidence="8">
    <location>
        <begin position="268"/>
        <end position="356"/>
    </location>
</feature>
<comment type="similarity">
    <text evidence="1">Belongs to the APC5 family.</text>
</comment>
<dbReference type="HOGENOM" id="CLU_010478_0_0_1"/>
<dbReference type="eggNOG" id="KOG4322">
    <property type="taxonomic scope" value="Eukaryota"/>
</dbReference>
<evidence type="ECO:0000256" key="7">
    <source>
        <dbReference type="SAM" id="SignalP"/>
    </source>
</evidence>
<dbReference type="GO" id="GO:0031145">
    <property type="term" value="P:anaphase-promoting complex-dependent catabolic process"/>
    <property type="evidence" value="ECO:0007669"/>
    <property type="project" value="TreeGrafter"/>
</dbReference>
<keyword evidence="7" id="KW-0732">Signal</keyword>
<keyword evidence="10" id="KW-1185">Reference proteome</keyword>
<evidence type="ECO:0000256" key="2">
    <source>
        <dbReference type="ARBA" id="ARBA00016066"/>
    </source>
</evidence>
<evidence type="ECO:0000256" key="4">
    <source>
        <dbReference type="ARBA" id="ARBA00022776"/>
    </source>
</evidence>
<evidence type="ECO:0000256" key="6">
    <source>
        <dbReference type="ARBA" id="ARBA00023306"/>
    </source>
</evidence>
<gene>
    <name evidence="9" type="ORF">A1O1_07897</name>
</gene>
<organism evidence="9 10">
    <name type="scientific">Capronia coronata CBS 617.96</name>
    <dbReference type="NCBI Taxonomy" id="1182541"/>
    <lineage>
        <taxon>Eukaryota</taxon>
        <taxon>Fungi</taxon>
        <taxon>Dikarya</taxon>
        <taxon>Ascomycota</taxon>
        <taxon>Pezizomycotina</taxon>
        <taxon>Eurotiomycetes</taxon>
        <taxon>Chaetothyriomycetidae</taxon>
        <taxon>Chaetothyriales</taxon>
        <taxon>Herpotrichiellaceae</taxon>
        <taxon>Capronia</taxon>
    </lineage>
</organism>
<dbReference type="Proteomes" id="UP000019484">
    <property type="component" value="Unassembled WGS sequence"/>
</dbReference>
<evidence type="ECO:0000256" key="5">
    <source>
        <dbReference type="ARBA" id="ARBA00022786"/>
    </source>
</evidence>
<dbReference type="RefSeq" id="XP_007726953.1">
    <property type="nucleotide sequence ID" value="XM_007728763.1"/>
</dbReference>
<keyword evidence="4" id="KW-0498">Mitosis</keyword>
<evidence type="ECO:0000256" key="3">
    <source>
        <dbReference type="ARBA" id="ARBA00022618"/>
    </source>
</evidence>
<dbReference type="GO" id="GO:0005680">
    <property type="term" value="C:anaphase-promoting complex"/>
    <property type="evidence" value="ECO:0007669"/>
    <property type="project" value="InterPro"/>
</dbReference>
<dbReference type="Pfam" id="PF12862">
    <property type="entry name" value="ANAPC5"/>
    <property type="match status" value="1"/>
</dbReference>
<dbReference type="GO" id="GO:0045842">
    <property type="term" value="P:positive regulation of mitotic metaphase/anaphase transition"/>
    <property type="evidence" value="ECO:0007669"/>
    <property type="project" value="TreeGrafter"/>
</dbReference>
<dbReference type="InterPro" id="IPR037679">
    <property type="entry name" value="Apc5"/>
</dbReference>
<keyword evidence="3" id="KW-0132">Cell division</keyword>
<protein>
    <recommendedName>
        <fullName evidence="2">Anaphase-promoting complex subunit 5</fullName>
    </recommendedName>
</protein>
<feature type="chain" id="PRO_5004934755" description="Anaphase-promoting complex subunit 5" evidence="7">
    <location>
        <begin position="21"/>
        <end position="767"/>
    </location>
</feature>
<dbReference type="PANTHER" id="PTHR12830:SF9">
    <property type="entry name" value="ANAPHASE-PROMOTING COMPLEX SUBUNIT 5"/>
    <property type="match status" value="1"/>
</dbReference>
<proteinExistence type="inferred from homology"/>
<sequence length="767" mass="86715">MSRYLTPAKVTLLVVALLYAEDVVPTSEAKVVLSFLASQTIPGNKTYNETETNTEYEHALPISVFESTLSSHPSARPGRSLYDLLLKRLWTIDCFHVFEAFITNLPCLLTKTREQILRERETGEDSGELHGRILRTSPLGAFVRRCYLEYTRLQFQDSIALWQDFLSYRFPTWQAYEKKNGFDGRGALDANLASLRIDTSHPLAQLMYGSLIEDERNTHGAFSLYDVEKLMEFQVSELQRLGGRLPDSMKSRLRQMTKAGTVIPKLGHYLKFLDSWRAGDYFSAFDNLHRYFDYAMQSRERAFYQYALLNLAILQADFGCYAEALPAMQEAIATARENRDVTCLNFCMSWIYHFGRSFPSEVNAKGGNGILGNEVEGLVFLKSRAKDAEMWSLLSTTLLSEAKLGLQYGDSLAVVFENIAKASHLNTIRSTQSITGPTLLMKSATYSRVGITHVAGLCGQAFLQCHVKDAPIEDILKCNCRTAGLLVQRGRYRDADEVLNSIPDHVLRVTKFQNYLDFYSGLLKSRRLLHRDDLQAAEHLLDRLRGQGLPDAEIGFSLSLLEIELSMRLGNYNTALKNVEALARRAYNEISDIAVQTRLLNLKARILADCGHPLKGFSLLIKAAQIAHRGRILPSLWESIVLLAALLNEAREFAAAADMLDAIMPPVLKYQDCALTARAYSTLADTFMGLAGLEENKPTKQKEFINKAMENNEHAYMQFRYLEDLKGQLEMLKKKATVLHWRGDLVLGNDTATQYLELQRQHEAERV</sequence>
<comment type="caution">
    <text evidence="9">The sequence shown here is derived from an EMBL/GenBank/DDBJ whole genome shotgun (WGS) entry which is preliminary data.</text>
</comment>
<dbReference type="PANTHER" id="PTHR12830">
    <property type="entry name" value="ANAPHASE-PROMOTING COMPLEX SUBUNIT 5"/>
    <property type="match status" value="1"/>
</dbReference>
<dbReference type="InterPro" id="IPR026000">
    <property type="entry name" value="Apc5_dom"/>
</dbReference>
<keyword evidence="5" id="KW-0833">Ubl conjugation pathway</keyword>
<dbReference type="STRING" id="1182541.W9XMU9"/>
<dbReference type="GO" id="GO:0051301">
    <property type="term" value="P:cell division"/>
    <property type="evidence" value="ECO:0007669"/>
    <property type="project" value="UniProtKB-KW"/>
</dbReference>
<dbReference type="AlphaFoldDB" id="W9XMU9"/>
<evidence type="ECO:0000256" key="1">
    <source>
        <dbReference type="ARBA" id="ARBA00007450"/>
    </source>
</evidence>